<organism evidence="1">
    <name type="scientific">Octopus bimaculoides</name>
    <name type="common">California two-spotted octopus</name>
    <dbReference type="NCBI Taxonomy" id="37653"/>
    <lineage>
        <taxon>Eukaryota</taxon>
        <taxon>Metazoa</taxon>
        <taxon>Spiralia</taxon>
        <taxon>Lophotrochozoa</taxon>
        <taxon>Mollusca</taxon>
        <taxon>Cephalopoda</taxon>
        <taxon>Coleoidea</taxon>
        <taxon>Octopodiformes</taxon>
        <taxon>Octopoda</taxon>
        <taxon>Incirrata</taxon>
        <taxon>Octopodidae</taxon>
        <taxon>Octopus</taxon>
    </lineage>
</organism>
<dbReference type="AlphaFoldDB" id="A0A0L8ID32"/>
<gene>
    <name evidence="1" type="ORF">OCBIM_22017164mg</name>
</gene>
<accession>A0A0L8ID32</accession>
<proteinExistence type="predicted"/>
<evidence type="ECO:0000313" key="1">
    <source>
        <dbReference type="EMBL" id="KOF99367.1"/>
    </source>
</evidence>
<name>A0A0L8ID32_OCTBM</name>
<dbReference type="EMBL" id="KQ415974">
    <property type="protein sequence ID" value="KOF99367.1"/>
    <property type="molecule type" value="Genomic_DNA"/>
</dbReference>
<reference evidence="1" key="1">
    <citation type="submission" date="2015-07" db="EMBL/GenBank/DDBJ databases">
        <title>MeaNS - Measles Nucleotide Surveillance Program.</title>
        <authorList>
            <person name="Tran T."/>
            <person name="Druce J."/>
        </authorList>
    </citation>
    <scope>NUCLEOTIDE SEQUENCE</scope>
    <source>
        <strain evidence="1">UCB-OBI-ISO-001</strain>
        <tissue evidence="1">Gonad</tissue>
    </source>
</reference>
<protein>
    <submittedName>
        <fullName evidence="1">Uncharacterized protein</fullName>
    </submittedName>
</protein>
<sequence>MKDETSAPIFCFLEIYLSSYTMKKEKQKRYFIESSYIKVFLNSSWETEAIVISVKLTECSTPQQKDNS</sequence>